<dbReference type="Gene3D" id="2.20.80.10">
    <property type="entry name" value="Lipovitellin-phosvitin complex, chain A, domain 4"/>
    <property type="match status" value="1"/>
</dbReference>
<dbReference type="InterPro" id="IPR001846">
    <property type="entry name" value="VWF_type-D"/>
</dbReference>
<dbReference type="Gene3D" id="2.20.50.20">
    <property type="entry name" value="Lipovitellin. Chain A, domain 3"/>
    <property type="match status" value="1"/>
</dbReference>
<keyword evidence="2" id="KW-0325">Glycoprotein</keyword>
<dbReference type="Pfam" id="PF00094">
    <property type="entry name" value="VWD"/>
    <property type="match status" value="1"/>
</dbReference>
<dbReference type="SMART" id="SM00216">
    <property type="entry name" value="VWD"/>
    <property type="match status" value="1"/>
</dbReference>
<keyword evidence="8" id="KW-1185">Reference proteome</keyword>
<organism evidence="9">
    <name type="scientific">Diabrotica virgifera virgifera</name>
    <name type="common">western corn rootworm</name>
    <dbReference type="NCBI Taxonomy" id="50390"/>
    <lineage>
        <taxon>Eukaryota</taxon>
        <taxon>Metazoa</taxon>
        <taxon>Ecdysozoa</taxon>
        <taxon>Arthropoda</taxon>
        <taxon>Hexapoda</taxon>
        <taxon>Insecta</taxon>
        <taxon>Pterygota</taxon>
        <taxon>Neoptera</taxon>
        <taxon>Endopterygota</taxon>
        <taxon>Coleoptera</taxon>
        <taxon>Polyphaga</taxon>
        <taxon>Cucujiformia</taxon>
        <taxon>Chrysomeloidea</taxon>
        <taxon>Chrysomelidae</taxon>
        <taxon>Galerucinae</taxon>
        <taxon>Diabroticina</taxon>
        <taxon>Diabroticites</taxon>
        <taxon>Diabrotica</taxon>
    </lineage>
</organism>
<dbReference type="OrthoDB" id="6484170at2759"/>
<dbReference type="Gene3D" id="1.25.10.20">
    <property type="entry name" value="Vitellinogen, superhelical"/>
    <property type="match status" value="1"/>
</dbReference>
<dbReference type="SUPFAM" id="SSF56968">
    <property type="entry name" value="Lipovitellin-phosvitin complex, beta-sheet shell regions"/>
    <property type="match status" value="2"/>
</dbReference>
<dbReference type="InterPro" id="IPR015816">
    <property type="entry name" value="Vitellinogen_b-sht_N"/>
</dbReference>
<evidence type="ECO:0000313" key="9">
    <source>
        <dbReference type="RefSeq" id="XP_028142992.1"/>
    </source>
</evidence>
<dbReference type="FunCoup" id="A0A6P7G7Q1">
    <property type="interactions" value="50"/>
</dbReference>
<reference evidence="7" key="2">
    <citation type="submission" date="2025-05" db="UniProtKB">
        <authorList>
            <consortium name="EnsemblMetazoa"/>
        </authorList>
    </citation>
    <scope>IDENTIFICATION</scope>
</reference>
<dbReference type="SUPFAM" id="SSF58113">
    <property type="entry name" value="Apolipoprotein A-I"/>
    <property type="match status" value="1"/>
</dbReference>
<feature type="domain" description="Vitellogenin" evidence="5">
    <location>
        <begin position="42"/>
        <end position="645"/>
    </location>
</feature>
<dbReference type="InterPro" id="IPR011030">
    <property type="entry name" value="Lipovitellin_superhlx_dom"/>
</dbReference>
<dbReference type="InterPro" id="IPR015817">
    <property type="entry name" value="Vitellinogen_open_b-sht_sub1"/>
</dbReference>
<dbReference type="CTD" id="43827"/>
<proteinExistence type="predicted"/>
<dbReference type="Pfam" id="PF01347">
    <property type="entry name" value="Vitellogenin_N"/>
    <property type="match status" value="1"/>
</dbReference>
<dbReference type="PANTHER" id="PTHR23345:SF36">
    <property type="entry name" value="APOLIPOPHORINS"/>
    <property type="match status" value="1"/>
</dbReference>
<dbReference type="GeneID" id="114336812"/>
<comment type="caution">
    <text evidence="3">Lacks conserved residue(s) required for the propagation of feature annotation.</text>
</comment>
<dbReference type="Gene3D" id="2.30.230.10">
    <property type="entry name" value="Lipovitellin, beta-sheet shell regions, chain A"/>
    <property type="match status" value="1"/>
</dbReference>
<feature type="chain" id="PRO_5028432132" evidence="4">
    <location>
        <begin position="25"/>
        <end position="3373"/>
    </location>
</feature>
<dbReference type="Pfam" id="PF09172">
    <property type="entry name" value="Vit_open_b-sht"/>
    <property type="match status" value="1"/>
</dbReference>
<feature type="signal peptide" evidence="4">
    <location>
        <begin position="1"/>
        <end position="24"/>
    </location>
</feature>
<dbReference type="GO" id="GO:0005319">
    <property type="term" value="F:lipid transporter activity"/>
    <property type="evidence" value="ECO:0007669"/>
    <property type="project" value="InterPro"/>
</dbReference>
<name>A0A6P7G7Q1_DIAVI</name>
<protein>
    <submittedName>
        <fullName evidence="9">Apolipophorins isoform X1</fullName>
    </submittedName>
</protein>
<sequence length="3373" mass="372883">MGRRGPLRLGLALAFVLVAQQTLADQVCRTGCRKSNTQLFKYVPGTTYKYNYEGKIDISLSSAEGQVASTDVKAVVLLTQLGDCNQLLRLQNVQVLTGNSKKHGHIPDVEKAIQLNFHDGHIEDSICAEPTDTQNSLNLKRAIASLFQVNLKTGHETDIFGLCPTEYAQHKEGADLVVIKGRNLNKCAYREHLRQDFFATTFNLNSEIKSSPILNGDYSAKLRIKNGILNQANVIENYLYLPFSVGKSGAKAEINSKLHLVGTSKDNPKAAPSVPKSIIFDNPHPVIAPNSGVNVILNAVKEVVKTIDIVVGDKTAKKFVDLIKTVKAAKKDDLLAVYNQVRSGVGIGDKVAAKKIFLDALLQAGTGDAIEVAITLLKSNELSDQEKQLVYIGLSLVKHATENSIKTASQLLAIPNLPDQAYLGIGNLVGRYCQQHPCDKVDALNQITQKLIQKLGNGHPKDKKAENEIILVLKTLGNFGHLNDNVVTKIVSIAENRQAAERLRAFALEAYLSDPCKDKVRNSAIQILQNIQNDSELRIKAYLVLAKCPNAKVGNVVKALLEKEQSYQVGGFIASHIRNLKASANPDKQVAKQFLGLNVPKRFPVDPRKWSYNGEVSYAVDTLGAAASSEANVIYSPNAFLPRSTNLNVTAELFGHSFNFLELSLRQQNLDRLVEHYFGPKGVINTASLSEIWKNKNQQGNKLWREFNEKLKSSLRARRDVSRKEIENIGKLVQLKENPLDKDLDIDLSLKAFGSEIFHQNLNAYQDGLSPDVIIDKLISRFNEGLDKLKNFEETVRTNIQFLDAELDYPTSLGFPLRLAVEGTSNTQVKAEGSIDVRALLNNRDNNLHIKLIPSASIELSGRLTLDALVVENGLKVVSNLYTATGGDVRVNFYNGGKGVDVKFGLPVQIQKLISANHQIVFESREHAGQVAVTPLKFAQAKDFSICFDQLSEFIGLALCAELNGPNLAGKQVPVLPFPFSGDAKVSVSIENEDLKEFHFKNVVNKDYTSGEVLLESIGNNGQKKLSIQVQSEIYPQKFIKAVLSSPVKSAFAEGRITNTNQEKSLLLKAGQDNVETYLKFGVAISGSQDKAVYSPILEYKTPDGNQQLPVQVEGRIIAEQNGPNRKYIFDNVRVHLPNQKVLGINGNIGNEAGNQGEDFFSDLTVSEGQQSGSLAGRLHLDAHQLNLNAEVKNSINPGFNFKLQGGLKRSSDLSQLDSNWQLIHGQDLASKTNIISLATGVTRRYKTQNDFHFGFKNKVSYPLIGLVVNIEADQKPKSVDYDFDFQYNDIKFGSELDFNVDKKSRGDFELVFGVHGLENKVDFKASRELVGADKSQINNELDINGLKLAVKGLITHNIKPSSVDIGADLTVVLPTHPTPFKVDSGLQYNPTDFAAHNKILSGNVVVVDAFLNANKNGNANGSVKVNIKNVLVVNGQLKSVKGVGNGHIKIDAQSLKKVVKAESDFEIQPPTLYKIVVTLYPSFDKDPNQKIILSTNSKLSPTSVDTKNSVNLLGKVLEVNLNVAKSGDAENKRYNGEVEVILPNDQYLQGKVNGAYNTRNDILNGQGQASVEYRKNKNTPGRKLSLSGKYNNVNIKEGVYDVSYNLAADDASGRNVNADLNVKVSKEGERRVLDTSTKIYGSILKQALKSGLVFKYTVDNGEFEITSSYGPEVNGKLGGKYDVRDEGKPVSGELDIELLLPSQNLKTLRSKLSGSVLLPSEKSTEITLSGAASIYADNRVSSVPLVDFSTDGQVRASDKDGDLKANLKTNKLDPISVVAGYSCKDLGQEKHQVTGNVALQYSKGKNLKLDGTLTKLAKHQYKLEAELDTPFEALKKNHLLVETKGSEDYQQVTSKVVLTNDGKKWQLDSDLKSSEISPLIHLKLRCPEGKLTEVLLKGNKVSDKELAFEYRLLCQKKDFLLEGKLDANVADIDNFYVKGSINSPKLELNKITFEATNKGNKAAKKVQIHVKSADKNLVSGSTTYQAREEHGKYIIEGSGTLKIKEENKAANFKFISQDLTQEKNGEQGFQISFVAGVGNNAFDSELKITNKQFRILDSYCEKNKECAHFELDSKVNENDAERFSHVLEITLDLKKLGLPNEFGLKAVTTRKGYVLDHTVDIHFQSPQNSKYQYSVYLHPDEAGVSLTTPNRIVALESQIRGPRNVRLAGGKVTAEVSFYLDKKNQPNQKASLSGWINVDDKGKGVKSAVSLSHPGLQRPLSITFESTRGGQTRLPEIYTSTVFDIFDQPSQKIVVDYKFTPEVANDNSHAVVYNYLLCKSVGLGINIEATEEIRVDRKAISGVYWSRIKYVVGSSNYDNLISVKGNRQGSEVILRLLNIDFLKIENKYQLSNDDITVDTELTSYDNRPLVSHLEVKKFKTILFTLGHKNTPKQKLQINSGFIPGQVADVRADYVTGGGTLNLFHATLKLDEANFLKPDYNVNAKGIEKVFTQGKEGVSRFVNGLEKIEDEIEKDIRKEASQLSELAKKAAPNLQAVRQYYSTELQRIKNEIVQDKSLQEFGELIKTIFFSVSELVETIFVRVFEVLEAVTHAVQSVVVAFVESFEKHIVPALKDLVEKLSGIAGEILNTLVEITSSYLATVSEIIEKYQPEIKQLTATFGELGQDVARFIQKSYEQVRRIFINLYRRLVEELRALPIFEELRAQWDDFVKNGLPNADGIVGALKEVAATIKDLVPGDLFVSKEVYEFVDILTDYLEKKIKQQPVDDIAVLNRLFTVSANLVQKILTLITSSTADIQQPQVSISLDFFKKLPKLVAVKLSPINYILLEDPSKEILDLGLSLVTKPKEWLAPFQLFGMILQAQHVYTFDGKYLNFQGTCKYLLARDAVNGNFTVIGNSANGRLNTISLSDKEDIITVNEHGQVILNGAHAEFPVRKAELAAYRSYENIHLKSTAGVHIVCTPTLQACGVYVSGFYHGQVKGLLGKGNNEPFDDLTVANGKIVTSDVEFVNSYKIGNCQPAVVPPSAPSNPACEKLFGWESPLRLCYSFVDTEIYKRACNYGFANNVKDTEISAASAYVGRCHEHNIPVSVPSRLAQCLNGPEPHNVGDQFSVKVPKNAADIVVLVDTIKSNEPVYNELVKPLIQELTKGLAAKGLTDVETHLITYGGENQWPSHVTVGGKLVFKGKAPEIKFSENPQEPPVVGELSKSVEALRSILRDIKLALGQDLQAKTYTEGYEYPFRAHAVKIILAVTSKPCEVGKLYPLQKLRTLLFKNNQISLQLITPFEGLQVKDVKKTKDVIGFNDEHVFTFSQSKKKPEGTAELYKELQYDDYCVDFTVKNRGNVFVTDNFLDAKPDGKKQFLHTAAHNIIEEAVNLEQGLDCECRPSSAYGGKNICRESYSKEKSAPKRLSNKA</sequence>
<evidence type="ECO:0000259" key="5">
    <source>
        <dbReference type="PROSITE" id="PS51211"/>
    </source>
</evidence>
<keyword evidence="1 4" id="KW-0732">Signal</keyword>
<dbReference type="RefSeq" id="XP_028142992.1">
    <property type="nucleotide sequence ID" value="XM_028287191.1"/>
</dbReference>
<dbReference type="InterPro" id="IPR001747">
    <property type="entry name" value="Vitellogenin_N"/>
</dbReference>
<dbReference type="SUPFAM" id="SSF48431">
    <property type="entry name" value="Lipovitellin-phosvitin complex, superhelical domain"/>
    <property type="match status" value="1"/>
</dbReference>
<dbReference type="InterPro" id="IPR015255">
    <property type="entry name" value="Vitellinogen_open_b-sht"/>
</dbReference>
<dbReference type="InParanoid" id="A0A6P7G7Q1"/>
<evidence type="ECO:0000313" key="8">
    <source>
        <dbReference type="Proteomes" id="UP001652700"/>
    </source>
</evidence>
<evidence type="ECO:0000313" key="7">
    <source>
        <dbReference type="EnsemblMetazoa" id="XP_028142992.1"/>
    </source>
</evidence>
<dbReference type="InterPro" id="IPR050733">
    <property type="entry name" value="Vitellogenin/Apolipophorin"/>
</dbReference>
<dbReference type="PROSITE" id="PS51233">
    <property type="entry name" value="VWFD"/>
    <property type="match status" value="1"/>
</dbReference>
<dbReference type="SMART" id="SM00638">
    <property type="entry name" value="LPD_N"/>
    <property type="match status" value="1"/>
</dbReference>
<accession>A0A6P7G7Q1</accession>
<dbReference type="PROSITE" id="PS51211">
    <property type="entry name" value="VITELLOGENIN"/>
    <property type="match status" value="1"/>
</dbReference>
<evidence type="ECO:0000256" key="3">
    <source>
        <dbReference type="PROSITE-ProRule" id="PRU00557"/>
    </source>
</evidence>
<dbReference type="EnsemblMetazoa" id="XM_028287191.2">
    <property type="protein sequence ID" value="XP_028142992.1"/>
    <property type="gene ID" value="LOC114336812"/>
</dbReference>
<dbReference type="InterPro" id="IPR015819">
    <property type="entry name" value="Lipid_transp_b-sht_shell"/>
</dbReference>
<dbReference type="KEGG" id="dvv:114336812"/>
<dbReference type="Proteomes" id="UP001652700">
    <property type="component" value="Unplaced"/>
</dbReference>
<dbReference type="PANTHER" id="PTHR23345">
    <property type="entry name" value="VITELLOGENIN-RELATED"/>
    <property type="match status" value="1"/>
</dbReference>
<evidence type="ECO:0000256" key="2">
    <source>
        <dbReference type="ARBA" id="ARBA00023180"/>
    </source>
</evidence>
<dbReference type="SMART" id="SM01169">
    <property type="entry name" value="DUF1943"/>
    <property type="match status" value="1"/>
</dbReference>
<feature type="domain" description="VWFD" evidence="6">
    <location>
        <begin position="2814"/>
        <end position="2982"/>
    </location>
</feature>
<evidence type="ECO:0000256" key="1">
    <source>
        <dbReference type="ARBA" id="ARBA00022729"/>
    </source>
</evidence>
<evidence type="ECO:0000259" key="6">
    <source>
        <dbReference type="PROSITE" id="PS51233"/>
    </source>
</evidence>
<gene>
    <name evidence="9" type="primary">LOC114336812</name>
</gene>
<reference evidence="9" key="1">
    <citation type="submission" date="2025-04" db="UniProtKB">
        <authorList>
            <consortium name="RefSeq"/>
        </authorList>
    </citation>
    <scope>IDENTIFICATION</scope>
    <source>
        <tissue evidence="9">Whole insect</tissue>
    </source>
</reference>
<evidence type="ECO:0000256" key="4">
    <source>
        <dbReference type="SAM" id="SignalP"/>
    </source>
</evidence>